<dbReference type="Proteomes" id="UP000199679">
    <property type="component" value="Chromosome I"/>
</dbReference>
<feature type="transmembrane region" description="Helical" evidence="1">
    <location>
        <begin position="238"/>
        <end position="264"/>
    </location>
</feature>
<dbReference type="AlphaFoldDB" id="A0A1H2CAF1"/>
<dbReference type="OrthoDB" id="783374at2"/>
<sequence>MLKPYYRINEATGVAIHISADGNAELNACAVSVDKNQLSIEKKVMGLTTVTDLKKHFSGNSVAVNLSGKGVLHKQTPLIEELSEHNFGQVFLNAHIHDFYVQHFQSGNISFISVVRRTEADKWLRALETAGYTPLVLSLGPFVLEQAQNQLNVYDSSLVFDGHSVERNDSMEWTSYRYAENNHAPASLKVSLEQLHEKLLLPYASAFQLVMADRLQPTAAGVRELGQRLETLLAKKKLTVNAAAILVAFFILLLVNFVLFSSLYSENNQLTDKVSQLTQSSISVQGVQDQVTQKVALLKELGWDGGINKSALVDQLAALMPEDITLDAVSVNPVDQEQSRLQKTVAFHDGQITLTGHSDKIIPLNEWIARIKTKAWVKNIQMDNYSFNNEQNTGLFTVVINY</sequence>
<keyword evidence="1" id="KW-1133">Transmembrane helix</keyword>
<accession>A0A1H2CAF1</accession>
<gene>
    <name evidence="2" type="ORF">SAMN05216490_4784</name>
</gene>
<keyword evidence="1" id="KW-0472">Membrane</keyword>
<evidence type="ECO:0000256" key="1">
    <source>
        <dbReference type="SAM" id="Phobius"/>
    </source>
</evidence>
<protein>
    <recommendedName>
        <fullName evidence="4">Fimbrial assembly protein (PilN)</fullName>
    </recommendedName>
</protein>
<organism evidence="2 3">
    <name type="scientific">Mucilaginibacter mallensis</name>
    <dbReference type="NCBI Taxonomy" id="652787"/>
    <lineage>
        <taxon>Bacteria</taxon>
        <taxon>Pseudomonadati</taxon>
        <taxon>Bacteroidota</taxon>
        <taxon>Sphingobacteriia</taxon>
        <taxon>Sphingobacteriales</taxon>
        <taxon>Sphingobacteriaceae</taxon>
        <taxon>Mucilaginibacter</taxon>
    </lineage>
</organism>
<proteinExistence type="predicted"/>
<evidence type="ECO:0008006" key="4">
    <source>
        <dbReference type="Google" id="ProtNLM"/>
    </source>
</evidence>
<keyword evidence="3" id="KW-1185">Reference proteome</keyword>
<evidence type="ECO:0000313" key="3">
    <source>
        <dbReference type="Proteomes" id="UP000199679"/>
    </source>
</evidence>
<name>A0A1H2CAF1_MUCMA</name>
<dbReference type="STRING" id="652787.SAMN05216490_4784"/>
<reference evidence="2 3" key="1">
    <citation type="submission" date="2016-10" db="EMBL/GenBank/DDBJ databases">
        <authorList>
            <person name="de Groot N.N."/>
        </authorList>
    </citation>
    <scope>NUCLEOTIDE SEQUENCE [LARGE SCALE GENOMIC DNA]</scope>
    <source>
        <strain evidence="2 3">MP1X4</strain>
    </source>
</reference>
<dbReference type="RefSeq" id="WP_091379268.1">
    <property type="nucleotide sequence ID" value="NZ_LT629740.1"/>
</dbReference>
<keyword evidence="1" id="KW-0812">Transmembrane</keyword>
<evidence type="ECO:0000313" key="2">
    <source>
        <dbReference type="EMBL" id="SDT67344.1"/>
    </source>
</evidence>
<dbReference type="EMBL" id="LT629740">
    <property type="protein sequence ID" value="SDT67344.1"/>
    <property type="molecule type" value="Genomic_DNA"/>
</dbReference>